<evidence type="ECO:0000313" key="1">
    <source>
        <dbReference type="EMBL" id="KAI4334380.1"/>
    </source>
</evidence>
<keyword evidence="2" id="KW-1185">Reference proteome</keyword>
<dbReference type="Proteomes" id="UP000828941">
    <property type="component" value="Chromosome 7"/>
</dbReference>
<gene>
    <name evidence="1" type="ORF">L6164_019080</name>
</gene>
<protein>
    <submittedName>
        <fullName evidence="1">Uncharacterized protein</fullName>
    </submittedName>
</protein>
<proteinExistence type="predicted"/>
<organism evidence="1 2">
    <name type="scientific">Bauhinia variegata</name>
    <name type="common">Purple orchid tree</name>
    <name type="synonym">Phanera variegata</name>
    <dbReference type="NCBI Taxonomy" id="167791"/>
    <lineage>
        <taxon>Eukaryota</taxon>
        <taxon>Viridiplantae</taxon>
        <taxon>Streptophyta</taxon>
        <taxon>Embryophyta</taxon>
        <taxon>Tracheophyta</taxon>
        <taxon>Spermatophyta</taxon>
        <taxon>Magnoliopsida</taxon>
        <taxon>eudicotyledons</taxon>
        <taxon>Gunneridae</taxon>
        <taxon>Pentapetalae</taxon>
        <taxon>rosids</taxon>
        <taxon>fabids</taxon>
        <taxon>Fabales</taxon>
        <taxon>Fabaceae</taxon>
        <taxon>Cercidoideae</taxon>
        <taxon>Cercideae</taxon>
        <taxon>Bauhiniinae</taxon>
        <taxon>Bauhinia</taxon>
    </lineage>
</organism>
<comment type="caution">
    <text evidence="1">The sequence shown here is derived from an EMBL/GenBank/DDBJ whole genome shotgun (WGS) entry which is preliminary data.</text>
</comment>
<evidence type="ECO:0000313" key="2">
    <source>
        <dbReference type="Proteomes" id="UP000828941"/>
    </source>
</evidence>
<accession>A0ACB9NE17</accession>
<sequence>MTVDLWLGVSVRHPLPCLSVPIARDYLEGMAKHGFTVRWTLNESNHFRWVMDPPPPSTPLLGPAPPAGGILDSCLWLLSCCGLFSCCCPPLFEPGPPPP</sequence>
<dbReference type="EMBL" id="CM039432">
    <property type="protein sequence ID" value="KAI4334380.1"/>
    <property type="molecule type" value="Genomic_DNA"/>
</dbReference>
<reference evidence="1 2" key="1">
    <citation type="journal article" date="2022" name="DNA Res.">
        <title>Chromosomal-level genome assembly of the orchid tree Bauhinia variegata (Leguminosae; Cercidoideae) supports the allotetraploid origin hypothesis of Bauhinia.</title>
        <authorList>
            <person name="Zhong Y."/>
            <person name="Chen Y."/>
            <person name="Zheng D."/>
            <person name="Pang J."/>
            <person name="Liu Y."/>
            <person name="Luo S."/>
            <person name="Meng S."/>
            <person name="Qian L."/>
            <person name="Wei D."/>
            <person name="Dai S."/>
            <person name="Zhou R."/>
        </authorList>
    </citation>
    <scope>NUCLEOTIDE SEQUENCE [LARGE SCALE GENOMIC DNA]</scope>
    <source>
        <strain evidence="1">BV-YZ2020</strain>
    </source>
</reference>
<name>A0ACB9NE17_BAUVA</name>